<protein>
    <submittedName>
        <fullName evidence="1">Uncharacterized protein</fullName>
    </submittedName>
</protein>
<proteinExistence type="predicted"/>
<evidence type="ECO:0000313" key="2">
    <source>
        <dbReference type="Proteomes" id="UP001064048"/>
    </source>
</evidence>
<dbReference type="EMBL" id="CM046114">
    <property type="protein sequence ID" value="KAI8420295.1"/>
    <property type="molecule type" value="Genomic_DNA"/>
</dbReference>
<organism evidence="1 2">
    <name type="scientific">Choristoneura fumiferana</name>
    <name type="common">Spruce budworm moth</name>
    <name type="synonym">Archips fumiferana</name>
    <dbReference type="NCBI Taxonomy" id="7141"/>
    <lineage>
        <taxon>Eukaryota</taxon>
        <taxon>Metazoa</taxon>
        <taxon>Ecdysozoa</taxon>
        <taxon>Arthropoda</taxon>
        <taxon>Hexapoda</taxon>
        <taxon>Insecta</taxon>
        <taxon>Pterygota</taxon>
        <taxon>Neoptera</taxon>
        <taxon>Endopterygota</taxon>
        <taxon>Lepidoptera</taxon>
        <taxon>Glossata</taxon>
        <taxon>Ditrysia</taxon>
        <taxon>Tortricoidea</taxon>
        <taxon>Tortricidae</taxon>
        <taxon>Tortricinae</taxon>
        <taxon>Choristoneura</taxon>
    </lineage>
</organism>
<keyword evidence="2" id="KW-1185">Reference proteome</keyword>
<reference evidence="1 2" key="1">
    <citation type="journal article" date="2022" name="Genome Biol. Evol.">
        <title>The Spruce Budworm Genome: Reconstructing the Evolutionary History of Antifreeze Proteins.</title>
        <authorList>
            <person name="Beliveau C."/>
            <person name="Gagne P."/>
            <person name="Picq S."/>
            <person name="Vernygora O."/>
            <person name="Keeling C.I."/>
            <person name="Pinkney K."/>
            <person name="Doucet D."/>
            <person name="Wen F."/>
            <person name="Johnston J.S."/>
            <person name="Maaroufi H."/>
            <person name="Boyle B."/>
            <person name="Laroche J."/>
            <person name="Dewar K."/>
            <person name="Juretic N."/>
            <person name="Blackburn G."/>
            <person name="Nisole A."/>
            <person name="Brunet B."/>
            <person name="Brandao M."/>
            <person name="Lumley L."/>
            <person name="Duan J."/>
            <person name="Quan G."/>
            <person name="Lucarotti C.J."/>
            <person name="Roe A.D."/>
            <person name="Sperling F.A.H."/>
            <person name="Levesque R.C."/>
            <person name="Cusson M."/>
        </authorList>
    </citation>
    <scope>NUCLEOTIDE SEQUENCE [LARGE SCALE GENOMIC DNA]</scope>
    <source>
        <strain evidence="1">Glfc:IPQL:Cfum</strain>
    </source>
</reference>
<dbReference type="Proteomes" id="UP001064048">
    <property type="component" value="Chromosome 14"/>
</dbReference>
<comment type="caution">
    <text evidence="1">The sequence shown here is derived from an EMBL/GenBank/DDBJ whole genome shotgun (WGS) entry which is preliminary data.</text>
</comment>
<evidence type="ECO:0000313" key="1">
    <source>
        <dbReference type="EMBL" id="KAI8420295.1"/>
    </source>
</evidence>
<sequence length="136" mass="14645">MVLFQVERFHRLATVLFSGAAGARGCVALTPRRVRTLARRRAAAAAPPDLAHALHAVLGADDVIPEPPQPFEEVPSVAPDTWDVGEDEEEPSAGEGGEGAEWAARHARLELYDQLCRYFRPSAVPPPGDITDLVAL</sequence>
<accession>A0ACC0J868</accession>
<name>A0ACC0J868_CHOFU</name>
<gene>
    <name evidence="1" type="ORF">MSG28_008824</name>
</gene>